<reference evidence="2 3" key="1">
    <citation type="submission" date="2019-03" db="EMBL/GenBank/DDBJ databases">
        <title>Rhodosporidium diobovatum UCD-FST 08-225 genome sequencing, assembly, and annotation.</title>
        <authorList>
            <person name="Fakankun I.U."/>
            <person name="Fristensky B."/>
            <person name="Levin D.B."/>
        </authorList>
    </citation>
    <scope>NUCLEOTIDE SEQUENCE [LARGE SCALE GENOMIC DNA]</scope>
    <source>
        <strain evidence="2 3">UCD-FST 08-225</strain>
    </source>
</reference>
<proteinExistence type="predicted"/>
<gene>
    <name evidence="2" type="ORF">DMC30DRAFT_392235</name>
</gene>
<evidence type="ECO:0000313" key="3">
    <source>
        <dbReference type="Proteomes" id="UP000311382"/>
    </source>
</evidence>
<accession>A0A5C5G0K8</accession>
<dbReference type="AlphaFoldDB" id="A0A5C5G0K8"/>
<evidence type="ECO:0000313" key="2">
    <source>
        <dbReference type="EMBL" id="TNY22445.1"/>
    </source>
</evidence>
<organism evidence="2 3">
    <name type="scientific">Rhodotorula diobovata</name>
    <dbReference type="NCBI Taxonomy" id="5288"/>
    <lineage>
        <taxon>Eukaryota</taxon>
        <taxon>Fungi</taxon>
        <taxon>Dikarya</taxon>
        <taxon>Basidiomycota</taxon>
        <taxon>Pucciniomycotina</taxon>
        <taxon>Microbotryomycetes</taxon>
        <taxon>Sporidiobolales</taxon>
        <taxon>Sporidiobolaceae</taxon>
        <taxon>Rhodotorula</taxon>
    </lineage>
</organism>
<sequence length="205" mass="21702">MSRLCSTLSDRGCARALVRAACSLRLPCASPFLFPVTAALQHCPVSEQPSRKRTGCTDPLPPVPSPPAPGCCCGCRGGVDGDDGAGPRRSSRSRTRRGGGLGGARVLAAWVSASAGSVRSDRRPPRRPRCARNGLPKGASPLPCSTQQQARRSARLRGDCCEPAQQKRRTTECACAAKGWWRSRELNPGLHASTSCDDAKQALCH</sequence>
<feature type="region of interest" description="Disordered" evidence="1">
    <location>
        <begin position="113"/>
        <end position="148"/>
    </location>
</feature>
<keyword evidence="3" id="KW-1185">Reference proteome</keyword>
<protein>
    <submittedName>
        <fullName evidence="2">Uncharacterized protein</fullName>
    </submittedName>
</protein>
<evidence type="ECO:0000256" key="1">
    <source>
        <dbReference type="SAM" id="MobiDB-lite"/>
    </source>
</evidence>
<comment type="caution">
    <text evidence="2">The sequence shown here is derived from an EMBL/GenBank/DDBJ whole genome shotgun (WGS) entry which is preliminary data.</text>
</comment>
<dbReference type="EMBL" id="SOZI01000025">
    <property type="protein sequence ID" value="TNY22445.1"/>
    <property type="molecule type" value="Genomic_DNA"/>
</dbReference>
<name>A0A5C5G0K8_9BASI</name>
<dbReference type="Proteomes" id="UP000311382">
    <property type="component" value="Unassembled WGS sequence"/>
</dbReference>